<dbReference type="EMBL" id="JARJCM010000199">
    <property type="protein sequence ID" value="KAJ7022970.1"/>
    <property type="molecule type" value="Genomic_DNA"/>
</dbReference>
<feature type="compositionally biased region" description="Low complexity" evidence="1">
    <location>
        <begin position="368"/>
        <end position="382"/>
    </location>
</feature>
<evidence type="ECO:0000313" key="4">
    <source>
        <dbReference type="EMBL" id="KAJ7022970.1"/>
    </source>
</evidence>
<evidence type="ECO:0000256" key="1">
    <source>
        <dbReference type="SAM" id="MobiDB-lite"/>
    </source>
</evidence>
<feature type="transmembrane region" description="Helical" evidence="2">
    <location>
        <begin position="192"/>
        <end position="217"/>
    </location>
</feature>
<feature type="compositionally biased region" description="Polar residues" evidence="1">
    <location>
        <begin position="407"/>
        <end position="419"/>
    </location>
</feature>
<protein>
    <recommendedName>
        <fullName evidence="6">Transmembrane protein</fullName>
    </recommendedName>
</protein>
<proteinExistence type="predicted"/>
<keyword evidence="2" id="KW-0472">Membrane</keyword>
<dbReference type="Gene3D" id="1.20.5.510">
    <property type="entry name" value="Single helix bin"/>
    <property type="match status" value="1"/>
</dbReference>
<keyword evidence="5" id="KW-1185">Reference proteome</keyword>
<accession>A0AAD6WS42</accession>
<feature type="chain" id="PRO_5041968453" description="Transmembrane protein" evidence="3">
    <location>
        <begin position="23"/>
        <end position="471"/>
    </location>
</feature>
<evidence type="ECO:0000313" key="5">
    <source>
        <dbReference type="Proteomes" id="UP001218188"/>
    </source>
</evidence>
<dbReference type="Proteomes" id="UP001218188">
    <property type="component" value="Unassembled WGS sequence"/>
</dbReference>
<keyword evidence="3" id="KW-0732">Signal</keyword>
<evidence type="ECO:0000256" key="3">
    <source>
        <dbReference type="SAM" id="SignalP"/>
    </source>
</evidence>
<keyword evidence="2" id="KW-0812">Transmembrane</keyword>
<evidence type="ECO:0008006" key="6">
    <source>
        <dbReference type="Google" id="ProtNLM"/>
    </source>
</evidence>
<name>A0AAD6WS42_9AGAR</name>
<gene>
    <name evidence="4" type="ORF">C8F04DRAFT_970860</name>
</gene>
<comment type="caution">
    <text evidence="4">The sequence shown here is derived from an EMBL/GenBank/DDBJ whole genome shotgun (WGS) entry which is preliminary data.</text>
</comment>
<keyword evidence="2" id="KW-1133">Transmembrane helix</keyword>
<feature type="signal peptide" evidence="3">
    <location>
        <begin position="1"/>
        <end position="22"/>
    </location>
</feature>
<feature type="region of interest" description="Disordered" evidence="1">
    <location>
        <begin position="356"/>
        <end position="427"/>
    </location>
</feature>
<organism evidence="4 5">
    <name type="scientific">Mycena alexandri</name>
    <dbReference type="NCBI Taxonomy" id="1745969"/>
    <lineage>
        <taxon>Eukaryota</taxon>
        <taxon>Fungi</taxon>
        <taxon>Dikarya</taxon>
        <taxon>Basidiomycota</taxon>
        <taxon>Agaricomycotina</taxon>
        <taxon>Agaricomycetes</taxon>
        <taxon>Agaricomycetidae</taxon>
        <taxon>Agaricales</taxon>
        <taxon>Marasmiineae</taxon>
        <taxon>Mycenaceae</taxon>
        <taxon>Mycena</taxon>
    </lineage>
</organism>
<reference evidence="4" key="1">
    <citation type="submission" date="2023-03" db="EMBL/GenBank/DDBJ databases">
        <title>Massive genome expansion in bonnet fungi (Mycena s.s.) driven by repeated elements and novel gene families across ecological guilds.</title>
        <authorList>
            <consortium name="Lawrence Berkeley National Laboratory"/>
            <person name="Harder C.B."/>
            <person name="Miyauchi S."/>
            <person name="Viragh M."/>
            <person name="Kuo A."/>
            <person name="Thoen E."/>
            <person name="Andreopoulos B."/>
            <person name="Lu D."/>
            <person name="Skrede I."/>
            <person name="Drula E."/>
            <person name="Henrissat B."/>
            <person name="Morin E."/>
            <person name="Kohler A."/>
            <person name="Barry K."/>
            <person name="LaButti K."/>
            <person name="Morin E."/>
            <person name="Salamov A."/>
            <person name="Lipzen A."/>
            <person name="Mereny Z."/>
            <person name="Hegedus B."/>
            <person name="Baldrian P."/>
            <person name="Stursova M."/>
            <person name="Weitz H."/>
            <person name="Taylor A."/>
            <person name="Grigoriev I.V."/>
            <person name="Nagy L.G."/>
            <person name="Martin F."/>
            <person name="Kauserud H."/>
        </authorList>
    </citation>
    <scope>NUCLEOTIDE SEQUENCE</scope>
    <source>
        <strain evidence="4">CBHHK200</strain>
    </source>
</reference>
<sequence length="471" mass="50730">MTSRAFLWPLCLIYFFTASTLATRSLSERSEQTQAQCTNDFDWATSSQGSTPCLLTAYVWGSCFTGNWDVPQLPQGSSYTNPNATTANDCTCSWAAYNLISACTACQGFDSAIANWAGYSQSCGGFETDTYFPSNITLPTGTAIPFWAGTDPRSWNDARFDTAQAKLIAQEHKPDFVQGQTPPDAKKSKPPVGAIAGGVVGGVAVLVIGAAIAFWFVRKRNRDHAELAGETSTHPYIRPQIHGRSVSDVSGKSILTPQSMSVIQRPGTIYTTAGTIHTRTGSAHSLLPYGSGYTSPVRVMSPPLTSQLVSREDVIEPFTLRPTSPLAPGMTRKPSETTMATTYNNHEVPVGAFIASSEGSSERTRLNPPAYSPYISPASSPEPGDPTPTGRTDFAPGHRTRHEKGSVDTQQSYDSSTTHAPHDSASGIDEVIGRMRLTMASESVVGAAYCLDRRQRERVIPPHTQAQCQQS</sequence>
<evidence type="ECO:0000256" key="2">
    <source>
        <dbReference type="SAM" id="Phobius"/>
    </source>
</evidence>
<dbReference type="AlphaFoldDB" id="A0AAD6WS42"/>